<evidence type="ECO:0000256" key="2">
    <source>
        <dbReference type="HAMAP-Rule" id="MF_00048"/>
    </source>
</evidence>
<dbReference type="InterPro" id="IPR003509">
    <property type="entry name" value="UPF0102_YraN-like"/>
</dbReference>
<dbReference type="HAMAP" id="MF_00048">
    <property type="entry name" value="UPF0102"/>
    <property type="match status" value="1"/>
</dbReference>
<name>M2U7G6_9SPHN</name>
<dbReference type="EMBL" id="AMRV01000002">
    <property type="protein sequence ID" value="EMD83952.1"/>
    <property type="molecule type" value="Genomic_DNA"/>
</dbReference>
<dbReference type="InterPro" id="IPR011335">
    <property type="entry name" value="Restrct_endonuc-II-like"/>
</dbReference>
<dbReference type="RefSeq" id="WP_008600450.1">
    <property type="nucleotide sequence ID" value="NZ_AMRV01000002.1"/>
</dbReference>
<keyword evidence="4" id="KW-1185">Reference proteome</keyword>
<sequence length="116" mass="13121">MTRDRTAAERKGRRAETWAALYLRLKGYRIHARRVRTRAGEVDIVAQRGRTLVFVEVKWRPTDLAADAAIAPGRLARVHRAAEALWPRYSAAADGARVDAVLVRPGRWPLHLKGLF</sequence>
<dbReference type="PANTHER" id="PTHR34039">
    <property type="entry name" value="UPF0102 PROTEIN YRAN"/>
    <property type="match status" value="1"/>
</dbReference>
<organism evidence="3 4">
    <name type="scientific">Pacificimonas flava</name>
    <dbReference type="NCBI Taxonomy" id="1234595"/>
    <lineage>
        <taxon>Bacteria</taxon>
        <taxon>Pseudomonadati</taxon>
        <taxon>Pseudomonadota</taxon>
        <taxon>Alphaproteobacteria</taxon>
        <taxon>Sphingomonadales</taxon>
        <taxon>Sphingosinicellaceae</taxon>
        <taxon>Pacificimonas</taxon>
    </lineage>
</organism>
<accession>M2U7G6</accession>
<dbReference type="PANTHER" id="PTHR34039:SF1">
    <property type="entry name" value="UPF0102 PROTEIN YRAN"/>
    <property type="match status" value="1"/>
</dbReference>
<dbReference type="SUPFAM" id="SSF52980">
    <property type="entry name" value="Restriction endonuclease-like"/>
    <property type="match status" value="1"/>
</dbReference>
<gene>
    <name evidence="3" type="ORF">C725_0924</name>
</gene>
<dbReference type="InterPro" id="IPR011856">
    <property type="entry name" value="tRNA_endonuc-like_dom_sf"/>
</dbReference>
<evidence type="ECO:0000313" key="4">
    <source>
        <dbReference type="Proteomes" id="UP000011717"/>
    </source>
</evidence>
<dbReference type="AlphaFoldDB" id="M2U7G6"/>
<dbReference type="Proteomes" id="UP000011717">
    <property type="component" value="Unassembled WGS sequence"/>
</dbReference>
<dbReference type="GO" id="GO:0003676">
    <property type="term" value="F:nucleic acid binding"/>
    <property type="evidence" value="ECO:0007669"/>
    <property type="project" value="InterPro"/>
</dbReference>
<protein>
    <recommendedName>
        <fullName evidence="2">UPF0102 protein C725_0924</fullName>
    </recommendedName>
</protein>
<reference evidence="3 4" key="1">
    <citation type="journal article" date="2013" name="Genome Announc.">
        <title>Draft Genome Sequence of Strain JLT2015T, Belonging to the Family Sphingomonadaceae of the Alphaproteobacteria.</title>
        <authorList>
            <person name="Tang K."/>
            <person name="Liu K."/>
            <person name="Li S."/>
            <person name="Jiao N."/>
        </authorList>
    </citation>
    <scope>NUCLEOTIDE SEQUENCE [LARGE SCALE GENOMIC DNA]</scope>
    <source>
        <strain evidence="3 4">JLT2015</strain>
    </source>
</reference>
<comment type="similarity">
    <text evidence="1 2">Belongs to the UPF0102 family.</text>
</comment>
<dbReference type="Gene3D" id="3.40.1350.10">
    <property type="match status" value="1"/>
</dbReference>
<evidence type="ECO:0000313" key="3">
    <source>
        <dbReference type="EMBL" id="EMD83952.1"/>
    </source>
</evidence>
<evidence type="ECO:0000256" key="1">
    <source>
        <dbReference type="ARBA" id="ARBA00006738"/>
    </source>
</evidence>
<comment type="caution">
    <text evidence="3">The sequence shown here is derived from an EMBL/GenBank/DDBJ whole genome shotgun (WGS) entry which is preliminary data.</text>
</comment>
<dbReference type="OrthoDB" id="9812968at2"/>
<dbReference type="Pfam" id="PF02021">
    <property type="entry name" value="UPF0102"/>
    <property type="match status" value="1"/>
</dbReference>
<proteinExistence type="inferred from homology"/>